<comment type="caution">
    <text evidence="8">The sequence shown here is derived from an EMBL/GenBank/DDBJ whole genome shotgun (WGS) entry which is preliminary data.</text>
</comment>
<dbReference type="PANTHER" id="PTHR42810:SF2">
    <property type="entry name" value="PURINE PERMEASE C1399.01C-RELATED"/>
    <property type="match status" value="1"/>
</dbReference>
<sequence>MSSGSDTISPTLKDEKDTGVDVVGPIVSSSQTHVGGTGSWFKDAFEEAKFMLTTREGLIGDYDYVYLLTPDIPPFNRKYKDRKQPFFGIDDRIPLLLTLLLGIQHALAMIGGAVSPPLLIAGASGANLSADEVAYLVSASLILSGFFSFLQIVRFRIFNTGLWIGTGMLSVVGESFSVVPIAQGFLQSEYAAGRCPTGRDGQKLPCRKAYGQLLGTVSCVMLFQVAMSLIKPKVLRKIFPKLVSGMVLVCIGAGLLSSGMKSWAGGSGPCMSRPETGFFKECPNIAAPKPLPWGHPKFIGLGFVVYISILIVEIWGAPLIRNGSVAIGLCIGAIVGKTTGYIDESSINSAPAGTFIWTHTFPLGVNGALVLPLIACCITTLVSCLGDVVATADVSGLDVDGVGVDDRVQGGLTADGVWSVLAPLATTTPMVCFAQNVGVIALTGCASRRAGYACCFFMILAGVASRFGAAIVALPSSIIGGMTTFLFTSIITSGLSILAKVRWTPRNRFIATAALVFGFSDLVVPNWASYLLPKGGSVGLQGFKDGVSLVISTSYCIVAFVGVILNAVMPEPNEEPALPAAKEKRED</sequence>
<feature type="transmembrane region" description="Helical" evidence="7">
    <location>
        <begin position="133"/>
        <end position="150"/>
    </location>
</feature>
<feature type="transmembrane region" description="Helical" evidence="7">
    <location>
        <begin position="162"/>
        <end position="182"/>
    </location>
</feature>
<evidence type="ECO:0000256" key="7">
    <source>
        <dbReference type="SAM" id="Phobius"/>
    </source>
</evidence>
<dbReference type="EMBL" id="VXIS01000019">
    <property type="protein sequence ID" value="KAA8912900.1"/>
    <property type="molecule type" value="Genomic_DNA"/>
</dbReference>
<keyword evidence="9" id="KW-1185">Reference proteome</keyword>
<keyword evidence="5 7" id="KW-1133">Transmembrane helix</keyword>
<evidence type="ECO:0000256" key="3">
    <source>
        <dbReference type="ARBA" id="ARBA00022448"/>
    </source>
</evidence>
<feature type="transmembrane region" description="Helical" evidence="7">
    <location>
        <begin position="450"/>
        <end position="472"/>
    </location>
</feature>
<evidence type="ECO:0000313" key="9">
    <source>
        <dbReference type="Proteomes" id="UP000326924"/>
    </source>
</evidence>
<organism evidence="8 9">
    <name type="scientific">Sphaerosporella brunnea</name>
    <dbReference type="NCBI Taxonomy" id="1250544"/>
    <lineage>
        <taxon>Eukaryota</taxon>
        <taxon>Fungi</taxon>
        <taxon>Dikarya</taxon>
        <taxon>Ascomycota</taxon>
        <taxon>Pezizomycotina</taxon>
        <taxon>Pezizomycetes</taxon>
        <taxon>Pezizales</taxon>
        <taxon>Pyronemataceae</taxon>
        <taxon>Sphaerosporella</taxon>
    </lineage>
</organism>
<feature type="transmembrane region" description="Helical" evidence="7">
    <location>
        <begin position="298"/>
        <end position="317"/>
    </location>
</feature>
<evidence type="ECO:0000256" key="6">
    <source>
        <dbReference type="ARBA" id="ARBA00023136"/>
    </source>
</evidence>
<feature type="transmembrane region" description="Helical" evidence="7">
    <location>
        <begin position="93"/>
        <end position="113"/>
    </location>
</feature>
<protein>
    <submittedName>
        <fullName evidence="8">Permease family-domain-containing protein</fullName>
    </submittedName>
</protein>
<feature type="transmembrane region" description="Helical" evidence="7">
    <location>
        <begin position="509"/>
        <end position="528"/>
    </location>
</feature>
<dbReference type="OrthoDB" id="1641903at2759"/>
<name>A0A5J5F7W2_9PEZI</name>
<keyword evidence="4 7" id="KW-0812">Transmembrane</keyword>
<dbReference type="Pfam" id="PF00860">
    <property type="entry name" value="Xan_ur_permease"/>
    <property type="match status" value="1"/>
</dbReference>
<accession>A0A5J5F7W2</accession>
<gene>
    <name evidence="8" type="ORF">FN846DRAFT_903257</name>
</gene>
<dbReference type="NCBIfam" id="TIGR00801">
    <property type="entry name" value="ncs2"/>
    <property type="match status" value="1"/>
</dbReference>
<proteinExistence type="inferred from homology"/>
<dbReference type="GO" id="GO:0005886">
    <property type="term" value="C:plasma membrane"/>
    <property type="evidence" value="ECO:0007669"/>
    <property type="project" value="TreeGrafter"/>
</dbReference>
<feature type="transmembrane region" description="Helical" evidence="7">
    <location>
        <begin position="478"/>
        <end position="497"/>
    </location>
</feature>
<dbReference type="InterPro" id="IPR006042">
    <property type="entry name" value="Xan_ur_permease"/>
</dbReference>
<dbReference type="PANTHER" id="PTHR42810">
    <property type="entry name" value="PURINE PERMEASE C1399.01C-RELATED"/>
    <property type="match status" value="1"/>
</dbReference>
<comment type="subcellular location">
    <subcellularLocation>
        <location evidence="1">Membrane</location>
        <topology evidence="1">Multi-pass membrane protein</topology>
    </subcellularLocation>
</comment>
<comment type="similarity">
    <text evidence="2">Belongs to the nucleobase:cation symporter-2 (NCS2) (TC 2.A.40) family.</text>
</comment>
<evidence type="ECO:0000256" key="2">
    <source>
        <dbReference type="ARBA" id="ARBA00008821"/>
    </source>
</evidence>
<evidence type="ECO:0000313" key="8">
    <source>
        <dbReference type="EMBL" id="KAA8912900.1"/>
    </source>
</evidence>
<dbReference type="GO" id="GO:0042907">
    <property type="term" value="F:xanthine transmembrane transporter activity"/>
    <property type="evidence" value="ECO:0007669"/>
    <property type="project" value="TreeGrafter"/>
</dbReference>
<feature type="transmembrane region" description="Helical" evidence="7">
    <location>
        <begin position="242"/>
        <end position="264"/>
    </location>
</feature>
<dbReference type="InterPro" id="IPR006043">
    <property type="entry name" value="NCS2"/>
</dbReference>
<evidence type="ECO:0000256" key="4">
    <source>
        <dbReference type="ARBA" id="ARBA00022692"/>
    </source>
</evidence>
<dbReference type="AlphaFoldDB" id="A0A5J5F7W2"/>
<keyword evidence="6 7" id="KW-0472">Membrane</keyword>
<feature type="transmembrane region" description="Helical" evidence="7">
    <location>
        <begin position="548"/>
        <end position="568"/>
    </location>
</feature>
<dbReference type="GO" id="GO:0000324">
    <property type="term" value="C:fungal-type vacuole"/>
    <property type="evidence" value="ECO:0007669"/>
    <property type="project" value="TreeGrafter"/>
</dbReference>
<keyword evidence="3" id="KW-0813">Transport</keyword>
<evidence type="ECO:0000256" key="5">
    <source>
        <dbReference type="ARBA" id="ARBA00022989"/>
    </source>
</evidence>
<dbReference type="Proteomes" id="UP000326924">
    <property type="component" value="Unassembled WGS sequence"/>
</dbReference>
<dbReference type="InParanoid" id="A0A5J5F7W2"/>
<evidence type="ECO:0000256" key="1">
    <source>
        <dbReference type="ARBA" id="ARBA00004141"/>
    </source>
</evidence>
<reference evidence="8 9" key="1">
    <citation type="submission" date="2019-09" db="EMBL/GenBank/DDBJ databases">
        <title>Draft genome of the ectomycorrhizal ascomycete Sphaerosporella brunnea.</title>
        <authorList>
            <consortium name="DOE Joint Genome Institute"/>
            <person name="Benucci G.M."/>
            <person name="Marozzi G."/>
            <person name="Antonielli L."/>
            <person name="Sanchez S."/>
            <person name="Marco P."/>
            <person name="Wang X."/>
            <person name="Falini L.B."/>
            <person name="Barry K."/>
            <person name="Haridas S."/>
            <person name="Lipzen A."/>
            <person name="Labutti K."/>
            <person name="Grigoriev I.V."/>
            <person name="Murat C."/>
            <person name="Martin F."/>
            <person name="Albertini E."/>
            <person name="Donnini D."/>
            <person name="Bonito G."/>
        </authorList>
    </citation>
    <scope>NUCLEOTIDE SEQUENCE [LARGE SCALE GENOMIC DNA]</scope>
    <source>
        <strain evidence="8 9">Sb_GMNB300</strain>
    </source>
</reference>
<feature type="transmembrane region" description="Helical" evidence="7">
    <location>
        <begin position="209"/>
        <end position="230"/>
    </location>
</feature>